<feature type="binding site" evidence="2">
    <location>
        <position position="88"/>
    </location>
    <ligand>
        <name>Mg(2+)</name>
        <dbReference type="ChEBI" id="CHEBI:18420"/>
        <label>1</label>
        <note>catalytic</note>
    </ligand>
</feature>
<dbReference type="PANTHER" id="PTHR43028">
    <property type="entry name" value="3'(2'),5'-BISPHOSPHATE NUCLEOTIDASE 1"/>
    <property type="match status" value="1"/>
</dbReference>
<comment type="function">
    <text evidence="1">Converts adenosine-3',5'-bisphosphate (PAP) to AMP.</text>
</comment>
<comment type="catalytic activity">
    <reaction evidence="1">
        <text>adenosine 3',5'-bisphosphate + H2O = AMP + phosphate</text>
        <dbReference type="Rhea" id="RHEA:10040"/>
        <dbReference type="ChEBI" id="CHEBI:15377"/>
        <dbReference type="ChEBI" id="CHEBI:43474"/>
        <dbReference type="ChEBI" id="CHEBI:58343"/>
        <dbReference type="ChEBI" id="CHEBI:456215"/>
        <dbReference type="EC" id="3.1.3.7"/>
    </reaction>
</comment>
<dbReference type="Gene3D" id="3.30.540.10">
    <property type="entry name" value="Fructose-1,6-Bisphosphatase, subunit A, domain 1"/>
    <property type="match status" value="1"/>
</dbReference>
<feature type="binding site" evidence="2">
    <location>
        <position position="87"/>
    </location>
    <ligand>
        <name>Mg(2+)</name>
        <dbReference type="ChEBI" id="CHEBI:18420"/>
        <label>1</label>
        <note>catalytic</note>
    </ligand>
</feature>
<comment type="caution">
    <text evidence="3">The sequence shown here is derived from an EMBL/GenBank/DDBJ whole genome shotgun (WGS) entry which is preliminary data.</text>
</comment>
<evidence type="ECO:0000256" key="2">
    <source>
        <dbReference type="PIRSR" id="PIRSR600760-2"/>
    </source>
</evidence>
<dbReference type="PANTHER" id="PTHR43028:SF5">
    <property type="entry name" value="3'(2'),5'-BISPHOSPHATE NUCLEOTIDASE 1"/>
    <property type="match status" value="1"/>
</dbReference>
<dbReference type="InterPro" id="IPR006240">
    <property type="entry name" value="CysQ"/>
</dbReference>
<dbReference type="InterPro" id="IPR000760">
    <property type="entry name" value="Inositol_monophosphatase-like"/>
</dbReference>
<dbReference type="SUPFAM" id="SSF56655">
    <property type="entry name" value="Carbohydrate phosphatase"/>
    <property type="match status" value="1"/>
</dbReference>
<comment type="cofactor">
    <cofactor evidence="1 2">
        <name>Mg(2+)</name>
        <dbReference type="ChEBI" id="CHEBI:18420"/>
    </cofactor>
</comment>
<keyword evidence="1" id="KW-0472">Membrane</keyword>
<dbReference type="Pfam" id="PF00459">
    <property type="entry name" value="Inositol_P"/>
    <property type="match status" value="1"/>
</dbReference>
<dbReference type="NCBIfam" id="TIGR01331">
    <property type="entry name" value="bisphos_cysQ"/>
    <property type="match status" value="1"/>
</dbReference>
<organism evidence="3 4">
    <name type="scientific">Campylobacter jejuni</name>
    <dbReference type="NCBI Taxonomy" id="197"/>
    <lineage>
        <taxon>Bacteria</taxon>
        <taxon>Pseudomonadati</taxon>
        <taxon>Campylobacterota</taxon>
        <taxon>Epsilonproteobacteria</taxon>
        <taxon>Campylobacterales</taxon>
        <taxon>Campylobacteraceae</taxon>
        <taxon>Campylobacter</taxon>
    </lineage>
</organism>
<keyword evidence="1" id="KW-1003">Cell membrane</keyword>
<dbReference type="GO" id="GO:0000287">
    <property type="term" value="F:magnesium ion binding"/>
    <property type="evidence" value="ECO:0007669"/>
    <property type="project" value="UniProtKB-UniRule"/>
</dbReference>
<dbReference type="EC" id="3.1.3.7" evidence="1"/>
<dbReference type="Proteomes" id="UP000865560">
    <property type="component" value="Unassembled WGS sequence"/>
</dbReference>
<keyword evidence="1 2" id="KW-0479">Metal-binding</keyword>
<sequence length="243" mass="27974">MLEKINLDEIKSIVLKAGKAVMEIYNKDFKVSYKDDNSPLTEANLVCNSIICKELAKFNLPILSEENKKISFQERKHWEYFWCINPIDETKEFIKKNGEFTINMALIYKDTPVLGVVYAPAIIPKKGFGAFKNEMVLPLKLNHQTYKIVASKSHMSEETKKFIDNLQTPLKKELITMGSSLKICLVASDEAKCYPRLSPTMEWDTAAADAIARESRKIIYKYQNKKVLLYNKENLRNPYFIAG</sequence>
<dbReference type="HAMAP" id="MF_02095">
    <property type="entry name" value="CysQ"/>
    <property type="match status" value="1"/>
</dbReference>
<dbReference type="GO" id="GO:0008441">
    <property type="term" value="F:3'(2'),5'-bisphosphate nucleotidase activity"/>
    <property type="evidence" value="ECO:0007669"/>
    <property type="project" value="UniProtKB-UniRule"/>
</dbReference>
<proteinExistence type="inferred from homology"/>
<dbReference type="EMBL" id="MJVJ01000124">
    <property type="protein sequence ID" value="OEV44729.1"/>
    <property type="molecule type" value="Genomic_DNA"/>
</dbReference>
<accession>A0AB36G1G7</accession>
<evidence type="ECO:0000313" key="4">
    <source>
        <dbReference type="Proteomes" id="UP000865560"/>
    </source>
</evidence>
<dbReference type="CDD" id="cd01638">
    <property type="entry name" value="CysQ"/>
    <property type="match status" value="1"/>
</dbReference>
<feature type="binding site" evidence="1">
    <location>
        <position position="87"/>
    </location>
    <ligand>
        <name>Mg(2+)</name>
        <dbReference type="ChEBI" id="CHEBI:18420"/>
        <label>1</label>
    </ligand>
</feature>
<dbReference type="Gene3D" id="3.40.190.80">
    <property type="match status" value="1"/>
</dbReference>
<keyword evidence="1" id="KW-0378">Hydrolase</keyword>
<feature type="binding site" evidence="2">
    <location>
        <position position="204"/>
    </location>
    <ligand>
        <name>Mg(2+)</name>
        <dbReference type="ChEBI" id="CHEBI:18420"/>
        <label>1</label>
        <note>catalytic</note>
    </ligand>
</feature>
<comment type="caution">
    <text evidence="1">Lacks conserved residue(s) required for the propagation of feature annotation.</text>
</comment>
<gene>
    <name evidence="1" type="primary">cysQ</name>
    <name evidence="3" type="ORF">AJY60_09820</name>
</gene>
<protein>
    <recommendedName>
        <fullName evidence="1">3'(2'),5'-bisphosphate nucleotidase CysQ</fullName>
        <ecNumber evidence="1">3.1.3.7</ecNumber>
    </recommendedName>
    <alternativeName>
        <fullName evidence="1">3'(2'),5-bisphosphonucleoside 3'(2')-phosphohydrolase</fullName>
    </alternativeName>
    <alternativeName>
        <fullName evidence="1">3'-phosphoadenosine 5'-phosphate phosphatase</fullName>
        <shortName evidence="1">PAP phosphatase</shortName>
    </alternativeName>
</protein>
<dbReference type="InterPro" id="IPR050725">
    <property type="entry name" value="CysQ/Inositol_MonoPase"/>
</dbReference>
<dbReference type="GO" id="GO:0000103">
    <property type="term" value="P:sulfate assimilation"/>
    <property type="evidence" value="ECO:0007669"/>
    <property type="project" value="TreeGrafter"/>
</dbReference>
<dbReference type="AlphaFoldDB" id="A0AB36G1G7"/>
<reference evidence="3 4" key="1">
    <citation type="submission" date="2016-09" db="EMBL/GenBank/DDBJ databases">
        <title>Campylobacter from American crows.</title>
        <authorList>
            <person name="Weis A.M."/>
            <person name="Weimer B.C."/>
            <person name="Townsend A.K."/>
            <person name="Taff C."/>
        </authorList>
    </citation>
    <scope>NUCLEOTIDE SEQUENCE [LARGE SCALE GENOMIC DNA]</scope>
    <source>
        <strain evidence="3 4">BCW_3791</strain>
    </source>
</reference>
<evidence type="ECO:0000313" key="3">
    <source>
        <dbReference type="EMBL" id="OEV44729.1"/>
    </source>
</evidence>
<feature type="binding site" evidence="1">
    <location>
        <position position="88"/>
    </location>
    <ligand>
        <name>Mg(2+)</name>
        <dbReference type="ChEBI" id="CHEBI:18420"/>
        <label>2</label>
    </ligand>
</feature>
<dbReference type="RefSeq" id="WP_052776817.1">
    <property type="nucleotide sequence ID" value="NZ_CULS01000005.1"/>
</dbReference>
<feature type="binding site" evidence="1">
    <location>
        <position position="204"/>
    </location>
    <ligand>
        <name>Mg(2+)</name>
        <dbReference type="ChEBI" id="CHEBI:18420"/>
        <label>2</label>
    </ligand>
</feature>
<name>A0AB36G1G7_CAMJU</name>
<feature type="binding site" evidence="1">
    <location>
        <position position="204"/>
    </location>
    <ligand>
        <name>substrate</name>
    </ligand>
</feature>
<dbReference type="GO" id="GO:0005886">
    <property type="term" value="C:plasma membrane"/>
    <property type="evidence" value="ECO:0007669"/>
    <property type="project" value="UniProtKB-SubCell"/>
</dbReference>
<feature type="binding site" evidence="1">
    <location>
        <position position="65"/>
    </location>
    <ligand>
        <name>substrate</name>
    </ligand>
</feature>
<keyword evidence="1 2" id="KW-0460">Magnesium</keyword>
<feature type="binding site" evidence="2">
    <location>
        <position position="65"/>
    </location>
    <ligand>
        <name>Mg(2+)</name>
        <dbReference type="ChEBI" id="CHEBI:18420"/>
        <label>1</label>
        <note>catalytic</note>
    </ligand>
</feature>
<feature type="binding site" evidence="1">
    <location>
        <position position="65"/>
    </location>
    <ligand>
        <name>Mg(2+)</name>
        <dbReference type="ChEBI" id="CHEBI:18420"/>
        <label>1</label>
    </ligand>
</feature>
<comment type="subcellular location">
    <subcellularLocation>
        <location evidence="1">Cell membrane</location>
        <topology evidence="1">Peripheral membrane protein</topology>
        <orientation evidence="1">Cytoplasmic side</orientation>
    </subcellularLocation>
</comment>
<dbReference type="GO" id="GO:0050427">
    <property type="term" value="P:3'-phosphoadenosine 5'-phosphosulfate metabolic process"/>
    <property type="evidence" value="ECO:0007669"/>
    <property type="project" value="TreeGrafter"/>
</dbReference>
<comment type="similarity">
    <text evidence="1">Belongs to the inositol monophosphatase superfamily. CysQ family.</text>
</comment>
<evidence type="ECO:0000256" key="1">
    <source>
        <dbReference type="HAMAP-Rule" id="MF_02095"/>
    </source>
</evidence>